<organism evidence="3 4">
    <name type="scientific">Methanobacterium bryantii</name>
    <dbReference type="NCBI Taxonomy" id="2161"/>
    <lineage>
        <taxon>Archaea</taxon>
        <taxon>Methanobacteriati</taxon>
        <taxon>Methanobacteriota</taxon>
        <taxon>Methanomada group</taxon>
        <taxon>Methanobacteria</taxon>
        <taxon>Methanobacteriales</taxon>
        <taxon>Methanobacteriaceae</taxon>
        <taxon>Methanobacterium</taxon>
    </lineage>
</organism>
<dbReference type="Pfam" id="PF00296">
    <property type="entry name" value="Bac_luciferase"/>
    <property type="match status" value="1"/>
</dbReference>
<dbReference type="InterPro" id="IPR050564">
    <property type="entry name" value="F420-G6PD/mer"/>
</dbReference>
<dbReference type="AlphaFoldDB" id="A0A2A2H6R2"/>
<keyword evidence="1" id="KW-0560">Oxidoreductase</keyword>
<dbReference type="RefSeq" id="WP_069584304.1">
    <property type="nucleotide sequence ID" value="NZ_LMVM01000012.1"/>
</dbReference>
<name>A0A2A2H6R2_METBR</name>
<evidence type="ECO:0000313" key="3">
    <source>
        <dbReference type="EMBL" id="PAV04960.1"/>
    </source>
</evidence>
<protein>
    <submittedName>
        <fullName evidence="3">LLM class F420-dependent oxidoreductase</fullName>
    </submittedName>
</protein>
<reference evidence="3 4" key="1">
    <citation type="journal article" date="2017" name="BMC Genomics">
        <title>Genomic analysis of methanogenic archaea reveals a shift towards energy conservation.</title>
        <authorList>
            <person name="Gilmore S.P."/>
            <person name="Henske J.K."/>
            <person name="Sexton J.A."/>
            <person name="Solomon K.V."/>
            <person name="Seppala S."/>
            <person name="Yoo J.I."/>
            <person name="Huyett L.M."/>
            <person name="Pressman A."/>
            <person name="Cogan J.Z."/>
            <person name="Kivenson V."/>
            <person name="Peng X."/>
            <person name="Tan Y."/>
            <person name="Valentine D.L."/>
            <person name="O'Malley M.A."/>
        </authorList>
    </citation>
    <scope>NUCLEOTIDE SEQUENCE [LARGE SCALE GENOMIC DNA]</scope>
    <source>
        <strain evidence="3 4">M.o.H.</strain>
    </source>
</reference>
<dbReference type="InterPro" id="IPR011251">
    <property type="entry name" value="Luciferase-like_dom"/>
</dbReference>
<dbReference type="GO" id="GO:0016705">
    <property type="term" value="F:oxidoreductase activity, acting on paired donors, with incorporation or reduction of molecular oxygen"/>
    <property type="evidence" value="ECO:0007669"/>
    <property type="project" value="InterPro"/>
</dbReference>
<comment type="caution">
    <text evidence="3">The sequence shown here is derived from an EMBL/GenBank/DDBJ whole genome shotgun (WGS) entry which is preliminary data.</text>
</comment>
<proteinExistence type="predicted"/>
<accession>A0A2A2H6R2</accession>
<gene>
    <name evidence="3" type="ORF">ASJ80_11695</name>
</gene>
<evidence type="ECO:0000256" key="1">
    <source>
        <dbReference type="ARBA" id="ARBA00023002"/>
    </source>
</evidence>
<keyword evidence="4" id="KW-1185">Reference proteome</keyword>
<dbReference type="CDD" id="cd01097">
    <property type="entry name" value="Tetrahydromethanopterin_reductase"/>
    <property type="match status" value="1"/>
</dbReference>
<evidence type="ECO:0000313" key="4">
    <source>
        <dbReference type="Proteomes" id="UP000217784"/>
    </source>
</evidence>
<dbReference type="InterPro" id="IPR036661">
    <property type="entry name" value="Luciferase-like_sf"/>
</dbReference>
<dbReference type="Proteomes" id="UP000217784">
    <property type="component" value="Unassembled WGS sequence"/>
</dbReference>
<dbReference type="InterPro" id="IPR019945">
    <property type="entry name" value="F420_G6P_DH-rel"/>
</dbReference>
<sequence length="318" mass="35113">MVEIGFKLGSEVFGPQELINYAKHAEEAGFDFASISDHYHPWLSQQGNSPFVWSTLGGISQVTENLGLMTGVTCPTIRQHPALVAQAVATIAALMPGRFILGVGSGENLNEHIYGDHWPPAPIRIEMLAEAVDVIRTLWQGGMQDYDGCYYHVENAQIYTLPEELPPIYMAADGPIAAATAAANGDGLIVSGGKKEILDIFNEKGGEGRPSYSEFSLSWAETDEKAVDLVHKYWPLMAVKGNLSWDIPTQTHFEELAKNVKKEDIPESIPCSSDPQVHINIIKQNIDAGFDRICIQQIGNNQHECIEFYKNEVLPEFK</sequence>
<dbReference type="Gene3D" id="3.20.20.30">
    <property type="entry name" value="Luciferase-like domain"/>
    <property type="match status" value="1"/>
</dbReference>
<dbReference type="PANTHER" id="PTHR43244">
    <property type="match status" value="1"/>
</dbReference>
<dbReference type="EMBL" id="LMVM01000012">
    <property type="protein sequence ID" value="PAV04960.1"/>
    <property type="molecule type" value="Genomic_DNA"/>
</dbReference>
<dbReference type="NCBIfam" id="TIGR03557">
    <property type="entry name" value="F420_G6P_family"/>
    <property type="match status" value="1"/>
</dbReference>
<dbReference type="OrthoDB" id="7684at2157"/>
<evidence type="ECO:0000259" key="2">
    <source>
        <dbReference type="Pfam" id="PF00296"/>
    </source>
</evidence>
<dbReference type="PANTHER" id="PTHR43244:SF1">
    <property type="entry name" value="5,10-METHYLENETETRAHYDROMETHANOPTERIN REDUCTASE"/>
    <property type="match status" value="1"/>
</dbReference>
<dbReference type="SUPFAM" id="SSF51679">
    <property type="entry name" value="Bacterial luciferase-like"/>
    <property type="match status" value="1"/>
</dbReference>
<feature type="domain" description="Luciferase-like" evidence="2">
    <location>
        <begin position="9"/>
        <end position="249"/>
    </location>
</feature>